<keyword evidence="15" id="KW-0539">Nucleus</keyword>
<feature type="compositionally biased region" description="Basic and acidic residues" evidence="19">
    <location>
        <begin position="1584"/>
        <end position="1597"/>
    </location>
</feature>
<evidence type="ECO:0000256" key="8">
    <source>
        <dbReference type="ARBA" id="ARBA00022771"/>
    </source>
</evidence>
<dbReference type="GO" id="GO:0030424">
    <property type="term" value="C:axon"/>
    <property type="evidence" value="ECO:0007669"/>
    <property type="project" value="TreeGrafter"/>
</dbReference>
<feature type="compositionally biased region" description="Polar residues" evidence="19">
    <location>
        <begin position="1272"/>
        <end position="1289"/>
    </location>
</feature>
<dbReference type="GO" id="GO:1904071">
    <property type="term" value="P:presynaptic active zone assembly"/>
    <property type="evidence" value="ECO:0007669"/>
    <property type="project" value="TreeGrafter"/>
</dbReference>
<comment type="similarity">
    <text evidence="3">Belongs to the peptidase C12 family. BAP1 subfamily.</text>
</comment>
<dbReference type="EC" id="3.4.19.12" evidence="18"/>
<evidence type="ECO:0000313" key="21">
    <source>
        <dbReference type="EMBL" id="CAL1609338.1"/>
    </source>
</evidence>
<feature type="compositionally biased region" description="Low complexity" evidence="19">
    <location>
        <begin position="313"/>
        <end position="328"/>
    </location>
</feature>
<keyword evidence="22" id="KW-1185">Reference proteome</keyword>
<evidence type="ECO:0000256" key="3">
    <source>
        <dbReference type="ARBA" id="ARBA00007182"/>
    </source>
</evidence>
<feature type="compositionally biased region" description="Basic and acidic residues" evidence="19">
    <location>
        <begin position="1442"/>
        <end position="1453"/>
    </location>
</feature>
<dbReference type="GO" id="GO:0098882">
    <property type="term" value="F:structural constituent of presynaptic active zone"/>
    <property type="evidence" value="ECO:0007669"/>
    <property type="project" value="TreeGrafter"/>
</dbReference>
<feature type="compositionally biased region" description="Basic residues" evidence="19">
    <location>
        <begin position="406"/>
        <end position="417"/>
    </location>
</feature>
<keyword evidence="11 18" id="KW-0788">Thiol protease</keyword>
<feature type="region of interest" description="Disordered" evidence="19">
    <location>
        <begin position="1173"/>
        <end position="1297"/>
    </location>
</feature>
<dbReference type="Proteomes" id="UP001497482">
    <property type="component" value="Chromosome 6"/>
</dbReference>
<dbReference type="FunFam" id="3.40.532.10:FF:000002">
    <property type="entry name" value="Ubiquitin carboxyl-terminal hydrolase"/>
    <property type="match status" value="1"/>
</dbReference>
<dbReference type="Gene3D" id="3.30.40.10">
    <property type="entry name" value="Zinc/RING finger domain, C3HC4 (zinc finger)"/>
    <property type="match status" value="2"/>
</dbReference>
<feature type="compositionally biased region" description="Low complexity" evidence="19">
    <location>
        <begin position="734"/>
        <end position="763"/>
    </location>
</feature>
<comment type="catalytic activity">
    <reaction evidence="1 18">
        <text>Thiol-dependent hydrolysis of ester, thioester, amide, peptide and isopeptide bonds formed by the C-terminal Gly of ubiquitin (a 76-residue protein attached to proteins as an intracellular targeting signal).</text>
        <dbReference type="EC" id="3.4.19.12"/>
    </reaction>
</comment>
<evidence type="ECO:0000256" key="14">
    <source>
        <dbReference type="ARBA" id="ARBA00023018"/>
    </source>
</evidence>
<evidence type="ECO:0000256" key="19">
    <source>
        <dbReference type="SAM" id="MobiDB-lite"/>
    </source>
</evidence>
<evidence type="ECO:0000256" key="10">
    <source>
        <dbReference type="ARBA" id="ARBA00022801"/>
    </source>
</evidence>
<dbReference type="GO" id="GO:0048788">
    <property type="term" value="C:cytoskeleton of presynaptic active zone"/>
    <property type="evidence" value="ECO:0007669"/>
    <property type="project" value="TreeGrafter"/>
</dbReference>
<dbReference type="PANTHER" id="PTHR14113">
    <property type="entry name" value="PICCOLO/BASSOON"/>
    <property type="match status" value="1"/>
</dbReference>
<evidence type="ECO:0000256" key="1">
    <source>
        <dbReference type="ARBA" id="ARBA00000707"/>
    </source>
</evidence>
<evidence type="ECO:0000256" key="12">
    <source>
        <dbReference type="ARBA" id="ARBA00022833"/>
    </source>
</evidence>
<dbReference type="GO" id="GO:0004843">
    <property type="term" value="F:cysteine-type deubiquitinase activity"/>
    <property type="evidence" value="ECO:0007669"/>
    <property type="project" value="UniProtKB-UniRule"/>
</dbReference>
<feature type="compositionally biased region" description="Polar residues" evidence="19">
    <location>
        <begin position="929"/>
        <end position="940"/>
    </location>
</feature>
<dbReference type="InterPro" id="IPR036959">
    <property type="entry name" value="Peptidase_C12_UCH_sf"/>
</dbReference>
<feature type="compositionally biased region" description="Acidic residues" evidence="19">
    <location>
        <begin position="384"/>
        <end position="395"/>
    </location>
</feature>
<evidence type="ECO:0000256" key="6">
    <source>
        <dbReference type="ARBA" id="ARBA00022723"/>
    </source>
</evidence>
<feature type="active site" description="Proton donor" evidence="18">
    <location>
        <position position="169"/>
    </location>
</feature>
<dbReference type="EMBL" id="OZ035828">
    <property type="protein sequence ID" value="CAL1609338.1"/>
    <property type="molecule type" value="Genomic_DNA"/>
</dbReference>
<feature type="domain" description="UCH catalytic" evidence="20">
    <location>
        <begin position="4"/>
        <end position="235"/>
    </location>
</feature>
<proteinExistence type="inferred from homology"/>
<keyword evidence="5 18" id="KW-0645">Protease</keyword>
<dbReference type="PROSITE" id="PS52049">
    <property type="entry name" value="ULD"/>
    <property type="match status" value="1"/>
</dbReference>
<feature type="region of interest" description="Disordered" evidence="19">
    <location>
        <begin position="1054"/>
        <end position="1103"/>
    </location>
</feature>
<dbReference type="InterPro" id="IPR008899">
    <property type="entry name" value="Znf_piccolo"/>
</dbReference>
<feature type="compositionally biased region" description="Basic and acidic residues" evidence="19">
    <location>
        <begin position="1638"/>
        <end position="1653"/>
    </location>
</feature>
<feature type="compositionally biased region" description="Acidic residues" evidence="19">
    <location>
        <begin position="1343"/>
        <end position="1356"/>
    </location>
</feature>
<dbReference type="GO" id="GO:0035418">
    <property type="term" value="P:protein localization to synapse"/>
    <property type="evidence" value="ECO:0007669"/>
    <property type="project" value="TreeGrafter"/>
</dbReference>
<keyword evidence="6" id="KW-0479">Metal-binding</keyword>
<dbReference type="PROSITE" id="PS52048">
    <property type="entry name" value="UCH_DOMAIN"/>
    <property type="match status" value="1"/>
</dbReference>
<protein>
    <recommendedName>
        <fullName evidence="18">ubiquitinyl hydrolase 1</fullName>
        <ecNumber evidence="18">3.4.19.12</ecNumber>
    </recommendedName>
</protein>
<feature type="compositionally biased region" description="Polar residues" evidence="19">
    <location>
        <begin position="1509"/>
        <end position="1528"/>
    </location>
</feature>
<dbReference type="Pfam" id="PF01088">
    <property type="entry name" value="Peptidase_C12"/>
    <property type="match status" value="1"/>
</dbReference>
<dbReference type="GO" id="GO:0098978">
    <property type="term" value="C:glutamatergic synapse"/>
    <property type="evidence" value="ECO:0007669"/>
    <property type="project" value="TreeGrafter"/>
</dbReference>
<dbReference type="FunFam" id="3.30.40.10:FF:000326">
    <property type="entry name" value="Bassoon presynaptic cytomatrix protein"/>
    <property type="match status" value="1"/>
</dbReference>
<organism evidence="21 22">
    <name type="scientific">Knipowitschia caucasica</name>
    <name type="common">Caucasian dwarf goby</name>
    <name type="synonym">Pomatoschistus caucasicus</name>
    <dbReference type="NCBI Taxonomy" id="637954"/>
    <lineage>
        <taxon>Eukaryota</taxon>
        <taxon>Metazoa</taxon>
        <taxon>Chordata</taxon>
        <taxon>Craniata</taxon>
        <taxon>Vertebrata</taxon>
        <taxon>Euteleostomi</taxon>
        <taxon>Actinopterygii</taxon>
        <taxon>Neopterygii</taxon>
        <taxon>Teleostei</taxon>
        <taxon>Neoteleostei</taxon>
        <taxon>Acanthomorphata</taxon>
        <taxon>Gobiaria</taxon>
        <taxon>Gobiiformes</taxon>
        <taxon>Gobioidei</taxon>
        <taxon>Gobiidae</taxon>
        <taxon>Gobiinae</taxon>
        <taxon>Knipowitschia</taxon>
    </lineage>
</organism>
<accession>A0AAV2M7L3</accession>
<keyword evidence="14" id="KW-0770">Synapse</keyword>
<feature type="region of interest" description="Disordered" evidence="19">
    <location>
        <begin position="296"/>
        <end position="337"/>
    </location>
</feature>
<feature type="region of interest" description="Disordered" evidence="19">
    <location>
        <begin position="927"/>
        <end position="1032"/>
    </location>
</feature>
<dbReference type="GO" id="GO:0098982">
    <property type="term" value="C:GABA-ergic synapse"/>
    <property type="evidence" value="ECO:0007669"/>
    <property type="project" value="TreeGrafter"/>
</dbReference>
<reference evidence="21 22" key="1">
    <citation type="submission" date="2024-04" db="EMBL/GenBank/DDBJ databases">
        <authorList>
            <person name="Waldvogel A.-M."/>
            <person name="Schoenle A."/>
        </authorList>
    </citation>
    <scope>NUCLEOTIDE SEQUENCE [LARGE SCALE GENOMIC DNA]</scope>
</reference>
<name>A0AAV2M7L3_KNICA</name>
<dbReference type="InterPro" id="IPR041507">
    <property type="entry name" value="UCH_C"/>
</dbReference>
<keyword evidence="7" id="KW-0677">Repeat</keyword>
<sequence>MNKGWLELESDPGLFTLLVEDFGIKGVQVEEIYDLQSKCQSPVYGFIFLFKWIEERRSRRKVNTLVDETSVIDEDIVNDMFFAHQLIPNSCATHALLSVLLNCSGVELGTTLSRIKAFTKGFSPESKGYAIGNAPELARAHNSHARPEPRHLPEKQNGISTVRTMEAFHFVSYVPIKDRLFELDGLKAYPIDHGPWGEDEEWTDKARRVIMERIGLATAGEPYHDIRFNLMAVVPDRRIKYESKLEILKRNRQTVLEGLQKMIQLTQTEAAQEKKRQDAASPEEVTGTIKKEVEVEQTASQAGGPISDSIEQAKAPSPSSSSKVMAKPTAPVGRVTSPCPIVQRLPAFLDNHNYAKSPMQEEEDLAAGVGRNRVSGTPQPSYSGDEDDYEDEEEPVPGSTSTPNSRFRRKQSLRSRTGRVTTGMESQLALSVLAEKLKKEAQRKDALNAPLSVRTEGRTGGVSITSASQPSPTPSNESTDTASEIGSAFNSPLRSPARSQAATRPSSPVASHLSRVLFGEDELLRLDSRHNRAVRDLGPSISIALLQLQEDGVMFSLLPSGDIVADGTKQLCTPKKLKDDEQIVIIDVEKKEDIAPDEGPSVEVKEEVVKEESEEKPCQENLNEIIADTKSPGDKYSPKELLALLKCVEADIANYEVYLKEEVEKRKKYKIDDQRRTHNYDEFICTFISMLAQEGMLASLVEQNISVRRRQATAQPSPTPSLCVEERPDTMGNEASMEGEAQAGQAGGAVPSPGAPASISAPADCGQLTKPSNGAPAGGSGAATGPGINRAPPSDPGQKTVVQTEHQGTGDRLASHGTDQKSRMTLQVDSTGSRTGRSPSVSPDRSAPSSPYSVPQIAPMPSSKLCPVCKTTDLMGNGDNKPSANTCTQCRSLVCSQCGFNPNPHLTEVQEWLCLNCQMQRAMGMDMNTPRSKSQQSLHSPSAAKSDVPPHPSPQSRQPSQTQPGPKPQQPQPQHQQQTRPSAAMAKAPSQPDLSRASPAHQPQPPRQDHTRSAGSSPSRQPPPPEQTFGKLFGFGASLLNQASTLISETIETIEPQQQQSPKPSPKPSPSTGSLAGKAPGPQQPRGPQQQPQQQPQQLPPQPEPKAKVCCPLCKTTLNVGCSSEAPNYNICTQCNAQVCNMCGFNPTPHIVENKEWLCLNCQTQRALSGSLGDLPTSVPQPMGSPRHPTPAIQHPPAHQIPNQATGLRPTGPHQQKAPGHQGQDKPAKTSSKPAKEDVKTPPKKTPAEPDTSRKDAKIDEDSQMSRHQDYTKSSTQSLSDTGYSSDGISGSLGEITGQIQEESIKLNASVPSDITKLESSMKPLLEPELKNRPHSLSVGDYSPEDDAARDESEDDLSCKLRHDYVEDSSESGLSPLPVRQKKSHKDQTDEEYMRRQIMEMSADEEETDEYGVQKTKRIHKSSADQGKERRKLSHQSNSFEDDPKAAEARTEEDGLMAQGGLRRFKTIELNNTNSYNRDIELSTEHDLREPELEMESLTGSPEERSKGDYSSTLPATTPSYNSGTSPTSVSSMEDDSDSSPSRRARLEEAKQQRKARHRSHGPLLPTIEDSSEEDELREEEELLREQEQMRDLEQQRIRSTARKAKRDKEELRAQRRRERSKTPPSNLSPIEDASPTEELRQAAEMEELHRSSCSEYSPSMDSEAEGFEVLVLLFPPLPPLPKAQHMYHLPGLRVVDNCPQCQEALQLLQHNHLKEQCHPGFPANSPLKRHR</sequence>
<feature type="region of interest" description="Disordered" evidence="19">
    <location>
        <begin position="1319"/>
        <end position="1660"/>
    </location>
</feature>
<dbReference type="Pfam" id="PF05715">
    <property type="entry name" value="zf-piccolo"/>
    <property type="match status" value="2"/>
</dbReference>
<keyword evidence="12" id="KW-0862">Zinc</keyword>
<dbReference type="InterPro" id="IPR011011">
    <property type="entry name" value="Znf_FYVE_PHD"/>
</dbReference>
<dbReference type="CDD" id="cd09617">
    <property type="entry name" value="Peptidase_C12_UCH37_BAP1"/>
    <property type="match status" value="1"/>
</dbReference>
<dbReference type="GO" id="GO:0006325">
    <property type="term" value="P:chromatin organization"/>
    <property type="evidence" value="ECO:0007669"/>
    <property type="project" value="UniProtKB-KW"/>
</dbReference>
<feature type="region of interest" description="Disordered" evidence="19">
    <location>
        <begin position="361"/>
        <end position="423"/>
    </location>
</feature>
<gene>
    <name evidence="21" type="ORF">KC01_LOCUS36103</name>
</gene>
<dbReference type="GO" id="GO:0008270">
    <property type="term" value="F:zinc ion binding"/>
    <property type="evidence" value="ECO:0007669"/>
    <property type="project" value="UniProtKB-KW"/>
</dbReference>
<dbReference type="SUPFAM" id="SSF57903">
    <property type="entry name" value="FYVE/PHD zinc finger"/>
    <property type="match status" value="2"/>
</dbReference>
<feature type="compositionally biased region" description="Polar residues" evidence="19">
    <location>
        <begin position="823"/>
        <end position="853"/>
    </location>
</feature>
<evidence type="ECO:0000256" key="7">
    <source>
        <dbReference type="ARBA" id="ARBA00022737"/>
    </source>
</evidence>
<dbReference type="PANTHER" id="PTHR14113:SF14">
    <property type="entry name" value="PROTEIN BASSOON"/>
    <property type="match status" value="1"/>
</dbReference>
<feature type="site" description="Transition state stabilizer" evidence="18">
    <location>
        <position position="85"/>
    </location>
</feature>
<evidence type="ECO:0000256" key="16">
    <source>
        <dbReference type="ARBA" id="ARBA00023273"/>
    </source>
</evidence>
<evidence type="ECO:0000256" key="17">
    <source>
        <dbReference type="ARBA" id="ARBA00034101"/>
    </source>
</evidence>
<evidence type="ECO:0000256" key="4">
    <source>
        <dbReference type="ARBA" id="ARBA00022553"/>
    </source>
</evidence>
<evidence type="ECO:0000256" key="11">
    <source>
        <dbReference type="ARBA" id="ARBA00022807"/>
    </source>
</evidence>
<dbReference type="InterPro" id="IPR001578">
    <property type="entry name" value="Peptidase_C12_UCH"/>
</dbReference>
<dbReference type="InterPro" id="IPR013083">
    <property type="entry name" value="Znf_RING/FYVE/PHD"/>
</dbReference>
<keyword evidence="10 18" id="KW-0378">Hydrolase</keyword>
<dbReference type="InterPro" id="IPR052098">
    <property type="entry name" value="Presynaptic_Scaffold_Bsn/Pclo"/>
</dbReference>
<evidence type="ECO:0000259" key="20">
    <source>
        <dbReference type="PROSITE" id="PS52048"/>
    </source>
</evidence>
<evidence type="ECO:0000256" key="2">
    <source>
        <dbReference type="ARBA" id="ARBA00004123"/>
    </source>
</evidence>
<dbReference type="GO" id="GO:0006511">
    <property type="term" value="P:ubiquitin-dependent protein catabolic process"/>
    <property type="evidence" value="ECO:0007669"/>
    <property type="project" value="UniProtKB-UniRule"/>
</dbReference>
<keyword evidence="9 18" id="KW-0833">Ubl conjugation pathway</keyword>
<dbReference type="GO" id="GO:0005634">
    <property type="term" value="C:nucleus"/>
    <property type="evidence" value="ECO:0007669"/>
    <property type="project" value="UniProtKB-SubCell"/>
</dbReference>
<keyword evidence="16" id="KW-0966">Cell projection</keyword>
<dbReference type="InterPro" id="IPR038765">
    <property type="entry name" value="Papain-like_cys_pep_sf"/>
</dbReference>
<feature type="compositionally biased region" description="Basic and acidic residues" evidence="19">
    <location>
        <begin position="1478"/>
        <end position="1492"/>
    </location>
</feature>
<evidence type="ECO:0000256" key="13">
    <source>
        <dbReference type="ARBA" id="ARBA00022853"/>
    </source>
</evidence>
<feature type="compositionally biased region" description="Low complexity" evidence="19">
    <location>
        <begin position="954"/>
        <end position="964"/>
    </location>
</feature>
<feature type="compositionally biased region" description="Low complexity" evidence="19">
    <location>
        <begin position="1080"/>
        <end position="1097"/>
    </location>
</feature>
<feature type="compositionally biased region" description="Basic and acidic residues" evidence="19">
    <location>
        <begin position="1223"/>
        <end position="1271"/>
    </location>
</feature>
<dbReference type="Pfam" id="PF18031">
    <property type="entry name" value="UCH_C"/>
    <property type="match status" value="1"/>
</dbReference>
<feature type="region of interest" description="Disordered" evidence="19">
    <location>
        <begin position="441"/>
        <end position="510"/>
    </location>
</feature>
<dbReference type="Gene3D" id="3.40.532.10">
    <property type="entry name" value="Peptidase C12, ubiquitin carboxyl-terminal hydrolase"/>
    <property type="match status" value="1"/>
</dbReference>
<comment type="subcellular location">
    <subcellularLocation>
        <location evidence="2">Nucleus</location>
    </subcellularLocation>
    <subcellularLocation>
        <location evidence="17">Presynaptic active zone</location>
    </subcellularLocation>
</comment>
<dbReference type="Gene3D" id="1.20.58.860">
    <property type="match status" value="1"/>
</dbReference>
<feature type="active site" description="Nucleophile" evidence="18">
    <location>
        <position position="91"/>
    </location>
</feature>
<feature type="site" description="Important for enzyme activity" evidence="18">
    <location>
        <position position="184"/>
    </location>
</feature>
<feature type="compositionally biased region" description="Acidic residues" evidence="19">
    <location>
        <begin position="1570"/>
        <end position="1583"/>
    </location>
</feature>
<feature type="compositionally biased region" description="Polar residues" evidence="19">
    <location>
        <begin position="462"/>
        <end position="509"/>
    </location>
</feature>
<evidence type="ECO:0000256" key="9">
    <source>
        <dbReference type="ARBA" id="ARBA00022786"/>
    </source>
</evidence>
<keyword evidence="13" id="KW-0156">Chromatin regulator</keyword>
<keyword evidence="8" id="KW-0863">Zinc-finger</keyword>
<evidence type="ECO:0000256" key="18">
    <source>
        <dbReference type="PROSITE-ProRule" id="PRU01393"/>
    </source>
</evidence>
<dbReference type="SUPFAM" id="SSF54001">
    <property type="entry name" value="Cysteine proteinases"/>
    <property type="match status" value="1"/>
</dbReference>
<evidence type="ECO:0000256" key="5">
    <source>
        <dbReference type="ARBA" id="ARBA00022670"/>
    </source>
</evidence>
<feature type="compositionally biased region" description="Basic and acidic residues" evidence="19">
    <location>
        <begin position="1386"/>
        <end position="1398"/>
    </location>
</feature>
<evidence type="ECO:0000256" key="15">
    <source>
        <dbReference type="ARBA" id="ARBA00023242"/>
    </source>
</evidence>
<feature type="compositionally biased region" description="Basic and acidic residues" evidence="19">
    <location>
        <begin position="1357"/>
        <end position="1366"/>
    </location>
</feature>
<evidence type="ECO:0000313" key="22">
    <source>
        <dbReference type="Proteomes" id="UP001497482"/>
    </source>
</evidence>
<keyword evidence="4" id="KW-0597">Phosphoprotein</keyword>
<feature type="region of interest" description="Disordered" evidence="19">
    <location>
        <begin position="710"/>
        <end position="858"/>
    </location>
</feature>